<dbReference type="RefSeq" id="WP_092162227.1">
    <property type="nucleotide sequence ID" value="NZ_FNGA01000004.1"/>
</dbReference>
<dbReference type="InterPro" id="IPR002372">
    <property type="entry name" value="PQQ_rpt_dom"/>
</dbReference>
<dbReference type="InterPro" id="IPR011047">
    <property type="entry name" value="Quinoprotein_ADH-like_sf"/>
</dbReference>
<reference evidence="4" key="1">
    <citation type="submission" date="2016-10" db="EMBL/GenBank/DDBJ databases">
        <authorList>
            <person name="Varghese N."/>
            <person name="Submissions S."/>
        </authorList>
    </citation>
    <scope>NUCLEOTIDE SEQUENCE [LARGE SCALE GENOMIC DNA]</scope>
    <source>
        <strain evidence="4">DSM 16995</strain>
    </source>
</reference>
<feature type="transmembrane region" description="Helical" evidence="1">
    <location>
        <begin position="17"/>
        <end position="39"/>
    </location>
</feature>
<evidence type="ECO:0000313" key="3">
    <source>
        <dbReference type="EMBL" id="SDL37849.1"/>
    </source>
</evidence>
<evidence type="ECO:0000259" key="2">
    <source>
        <dbReference type="Pfam" id="PF13360"/>
    </source>
</evidence>
<dbReference type="Proteomes" id="UP000199053">
    <property type="component" value="Unassembled WGS sequence"/>
</dbReference>
<keyword evidence="1" id="KW-0472">Membrane</keyword>
<keyword evidence="4" id="KW-1185">Reference proteome</keyword>
<evidence type="ECO:0000313" key="4">
    <source>
        <dbReference type="Proteomes" id="UP000199053"/>
    </source>
</evidence>
<dbReference type="Gene3D" id="2.40.128.630">
    <property type="match status" value="3"/>
</dbReference>
<feature type="domain" description="Pyrrolo-quinoline quinone repeat" evidence="2">
    <location>
        <begin position="42"/>
        <end position="201"/>
    </location>
</feature>
<organism evidence="3 4">
    <name type="scientific">Maridesulfovibrio ferrireducens</name>
    <dbReference type="NCBI Taxonomy" id="246191"/>
    <lineage>
        <taxon>Bacteria</taxon>
        <taxon>Pseudomonadati</taxon>
        <taxon>Thermodesulfobacteriota</taxon>
        <taxon>Desulfovibrionia</taxon>
        <taxon>Desulfovibrionales</taxon>
        <taxon>Desulfovibrionaceae</taxon>
        <taxon>Maridesulfovibrio</taxon>
    </lineage>
</organism>
<protein>
    <submittedName>
        <fullName evidence="3">Outer membrane protein assembly factor BamB, contains PQQ-like beta-propeller repeat</fullName>
    </submittedName>
</protein>
<dbReference type="STRING" id="246191.SAMN05660337_2834"/>
<dbReference type="OrthoDB" id="5503248at2"/>
<feature type="domain" description="Pyrrolo-quinoline quinone repeat" evidence="2">
    <location>
        <begin position="202"/>
        <end position="303"/>
    </location>
</feature>
<evidence type="ECO:0000256" key="1">
    <source>
        <dbReference type="SAM" id="Phobius"/>
    </source>
</evidence>
<proteinExistence type="predicted"/>
<dbReference type="SUPFAM" id="SSF50998">
    <property type="entry name" value="Quinoprotein alcohol dehydrogenase-like"/>
    <property type="match status" value="1"/>
</dbReference>
<gene>
    <name evidence="3" type="ORF">SAMN05660337_2834</name>
</gene>
<sequence>MKLCNISNRSIKIRSSLLFVSKCTIVTCAVFLVSIMLYVSSSHAAAGDLKWSYTTVDGVISCPALGSDGTIYFGSGDKNFYALNSDGSKKWAFATDGFISSSPAIGSDGTIYFGSSDKNFYALNSDGSKKWDFITSHSVTSSPAIGSDGTIYFGSYDANLYAFNPDGSKKWEFKTNGYVGSSPIIGSDGTIYFTGENGRYVLIALNPDGSKKWEFNAGTDVSMSSAIDSDGTIYIGAADGKFYALNPDGSTKWDFAAGGAISSSPVISSDGTIYFVSNDNMLHSLDSDGNENWVFDNGARLANFLAIGCDGTIYVGSDDNSILAFNSDKTLKWSYAVAPSVPVQGGPAIDSDGTIYIGASDGKLYALEGSSGGLADSPWPKVRKNQKNTGSIDNGDTCVKSSSTQAAGVTVTLSGACAKEKTASELQSQYSLSGYDSVTTAIAFNATVSPNGSCATFYFNSTELPTASVSSLSLIKLYETKKSSATYSTYASSGPEYSVEGAWWLVDASGAHLAASDKVTKGAAYSIYFVIKDNGIYDEDSSLGNITDPVLIGSSSGGSSGCTLNPTATFSFEWSLLLLVPVLLLVRARFRL</sequence>
<dbReference type="InterPro" id="IPR052091">
    <property type="entry name" value="Beta-ala_Activ/Resist"/>
</dbReference>
<dbReference type="EMBL" id="FNGA01000004">
    <property type="protein sequence ID" value="SDL37849.1"/>
    <property type="molecule type" value="Genomic_DNA"/>
</dbReference>
<dbReference type="GO" id="GO:0043041">
    <property type="term" value="P:amino acid activation for nonribosomal peptide biosynthetic process"/>
    <property type="evidence" value="ECO:0007669"/>
    <property type="project" value="TreeGrafter"/>
</dbReference>
<keyword evidence="1" id="KW-1133">Transmembrane helix</keyword>
<dbReference type="Gene3D" id="2.40.10.480">
    <property type="match status" value="1"/>
</dbReference>
<keyword evidence="1" id="KW-0812">Transmembrane</keyword>
<dbReference type="Pfam" id="PF13360">
    <property type="entry name" value="PQQ_2"/>
    <property type="match status" value="3"/>
</dbReference>
<feature type="domain" description="Pyrrolo-quinoline quinone repeat" evidence="2">
    <location>
        <begin position="310"/>
        <end position="375"/>
    </location>
</feature>
<dbReference type="SMART" id="SM00564">
    <property type="entry name" value="PQQ"/>
    <property type="match status" value="9"/>
</dbReference>
<dbReference type="PANTHER" id="PTHR44394">
    <property type="entry name" value="BETA-ALANINE-ACTIVATING ENZYME"/>
    <property type="match status" value="1"/>
</dbReference>
<dbReference type="InterPro" id="IPR018391">
    <property type="entry name" value="PQQ_b-propeller_rpt"/>
</dbReference>
<accession>A0A1G9JK02</accession>
<name>A0A1G9JK02_9BACT</name>
<dbReference type="PANTHER" id="PTHR44394:SF1">
    <property type="entry name" value="BETA-ALANINE-ACTIVATING ENZYME"/>
    <property type="match status" value="1"/>
</dbReference>
<dbReference type="AlphaFoldDB" id="A0A1G9JK02"/>